<organism evidence="2 3">
    <name type="scientific">Aeromonas phage phiAS5</name>
    <dbReference type="NCBI Taxonomy" id="879630"/>
    <lineage>
        <taxon>Viruses</taxon>
        <taxon>Duplodnaviria</taxon>
        <taxon>Heunggongvirae</taxon>
        <taxon>Uroviricota</taxon>
        <taxon>Caudoviricetes</taxon>
        <taxon>Pantevenvirales</taxon>
        <taxon>Straboviridae</taxon>
        <taxon>Chrysonvirus</taxon>
        <taxon>Chrysonvirus as5</taxon>
    </lineage>
</organism>
<name>E1A2H0_9CAUD</name>
<evidence type="ECO:0000313" key="2">
    <source>
        <dbReference type="EMBL" id="ADM79916.1"/>
    </source>
</evidence>
<evidence type="ECO:0000313" key="3">
    <source>
        <dbReference type="Proteomes" id="UP000002236"/>
    </source>
</evidence>
<keyword evidence="1" id="KW-0175">Coiled coil</keyword>
<gene>
    <name evidence="2" type="ORF">phiAS5_ORF0073</name>
</gene>
<keyword evidence="3" id="KW-1185">Reference proteome</keyword>
<accession>E1A2H0</accession>
<dbReference type="GeneID" id="9861480"/>
<evidence type="ECO:0000256" key="1">
    <source>
        <dbReference type="SAM" id="Coils"/>
    </source>
</evidence>
<dbReference type="EMBL" id="HM452126">
    <property type="protein sequence ID" value="ADM79916.1"/>
    <property type="molecule type" value="Genomic_DNA"/>
</dbReference>
<dbReference type="OrthoDB" id="27453at10239"/>
<sequence length="164" mass="18879">MLDTMIIGQEYEFIDETARLKYRGEHSQNRDTADKIGNAGKFKLISGKNDGVMYAADGKEVVSVYVIEINGERFSKEVNLICRDEMKYFQEAIPSEVREESEFMAIPLSRMVQLFKHYHPTASDSKITVAGMRRCWQNHKKVIADAKQRKADLESEIKNLEILL</sequence>
<reference evidence="2 3" key="1">
    <citation type="journal article" date="2012" name="Vet. Microbiol.">
        <title>Complete genome sequence and characterization of a broad-host range T4-like bacteriophage phiAS5 infecting Aeromonas salmonicida subsp. salmonicida.</title>
        <authorList>
            <person name="Kim J.H."/>
            <person name="Son J.S."/>
            <person name="Choi Y.J."/>
            <person name="Choresca C.H.Jr."/>
            <person name="Shin S.P."/>
            <person name="Han J.E."/>
            <person name="Jun J.W."/>
            <person name="Park S.C."/>
        </authorList>
    </citation>
    <scope>NUCLEOTIDE SEQUENCE [LARGE SCALE GENOMIC DNA]</scope>
</reference>
<dbReference type="RefSeq" id="YP_003969362.1">
    <property type="nucleotide sequence ID" value="NC_014636.1"/>
</dbReference>
<feature type="coiled-coil region" evidence="1">
    <location>
        <begin position="136"/>
        <end position="163"/>
    </location>
</feature>
<protein>
    <submittedName>
        <fullName evidence="2">Uncharacterized protein</fullName>
    </submittedName>
</protein>
<dbReference type="KEGG" id="vg:9861480"/>
<dbReference type="Proteomes" id="UP000002236">
    <property type="component" value="Segment"/>
</dbReference>
<proteinExistence type="predicted"/>